<proteinExistence type="predicted"/>
<reference evidence="1 2" key="1">
    <citation type="journal article" date="2014" name="Nat. Commun.">
        <title>Molecular traces of alternative social organization in a termite genome.</title>
        <authorList>
            <person name="Terrapon N."/>
            <person name="Li C."/>
            <person name="Robertson H.M."/>
            <person name="Ji L."/>
            <person name="Meng X."/>
            <person name="Booth W."/>
            <person name="Chen Z."/>
            <person name="Childers C.P."/>
            <person name="Glastad K.M."/>
            <person name="Gokhale K."/>
            <person name="Gowin J."/>
            <person name="Gronenberg W."/>
            <person name="Hermansen R.A."/>
            <person name="Hu H."/>
            <person name="Hunt B.G."/>
            <person name="Huylmans A.K."/>
            <person name="Khalil S.M."/>
            <person name="Mitchell R.D."/>
            <person name="Munoz-Torres M.C."/>
            <person name="Mustard J.A."/>
            <person name="Pan H."/>
            <person name="Reese J.T."/>
            <person name="Scharf M.E."/>
            <person name="Sun F."/>
            <person name="Vogel H."/>
            <person name="Xiao J."/>
            <person name="Yang W."/>
            <person name="Yang Z."/>
            <person name="Yang Z."/>
            <person name="Zhou J."/>
            <person name="Zhu J."/>
            <person name="Brent C.S."/>
            <person name="Elsik C.G."/>
            <person name="Goodisman M.A."/>
            <person name="Liberles D.A."/>
            <person name="Roe R.M."/>
            <person name="Vargo E.L."/>
            <person name="Vilcinskas A."/>
            <person name="Wang J."/>
            <person name="Bornberg-Bauer E."/>
            <person name="Korb J."/>
            <person name="Zhang G."/>
            <person name="Liebig J."/>
        </authorList>
    </citation>
    <scope>NUCLEOTIDE SEQUENCE [LARGE SCALE GENOMIC DNA]</scope>
    <source>
        <tissue evidence="1">Whole organism</tissue>
    </source>
</reference>
<protein>
    <submittedName>
        <fullName evidence="1">Uncharacterized protein</fullName>
    </submittedName>
</protein>
<dbReference type="InParanoid" id="A0A067RV20"/>
<keyword evidence="2" id="KW-1185">Reference proteome</keyword>
<organism evidence="1 2">
    <name type="scientific">Zootermopsis nevadensis</name>
    <name type="common">Dampwood termite</name>
    <dbReference type="NCBI Taxonomy" id="136037"/>
    <lineage>
        <taxon>Eukaryota</taxon>
        <taxon>Metazoa</taxon>
        <taxon>Ecdysozoa</taxon>
        <taxon>Arthropoda</taxon>
        <taxon>Hexapoda</taxon>
        <taxon>Insecta</taxon>
        <taxon>Pterygota</taxon>
        <taxon>Neoptera</taxon>
        <taxon>Polyneoptera</taxon>
        <taxon>Dictyoptera</taxon>
        <taxon>Blattodea</taxon>
        <taxon>Blattoidea</taxon>
        <taxon>Termitoidae</taxon>
        <taxon>Termopsidae</taxon>
        <taxon>Zootermopsis</taxon>
    </lineage>
</organism>
<dbReference type="Proteomes" id="UP000027135">
    <property type="component" value="Unassembled WGS sequence"/>
</dbReference>
<dbReference type="AlphaFoldDB" id="A0A067RV20"/>
<sequence>MPISFNQNLRAKRAPECLLFRTHACLRLNKEDCHAVGSLLANTLRDYRSFPVRYTSSISDDEPLKNHNAMRVSAESSPLKEVALHKWLRLTGVHTCGILMD</sequence>
<name>A0A067RV20_ZOONE</name>
<accession>A0A067RV20</accession>
<evidence type="ECO:0000313" key="2">
    <source>
        <dbReference type="Proteomes" id="UP000027135"/>
    </source>
</evidence>
<gene>
    <name evidence="1" type="ORF">L798_13874</name>
</gene>
<dbReference type="EMBL" id="KK852448">
    <property type="protein sequence ID" value="KDR23714.1"/>
    <property type="molecule type" value="Genomic_DNA"/>
</dbReference>
<evidence type="ECO:0000313" key="1">
    <source>
        <dbReference type="EMBL" id="KDR23714.1"/>
    </source>
</evidence>